<name>A0A8W8NN40_MAGGI</name>
<dbReference type="InterPro" id="IPR016187">
    <property type="entry name" value="CTDL_fold"/>
</dbReference>
<dbReference type="InterPro" id="IPR016186">
    <property type="entry name" value="C-type_lectin-like/link_sf"/>
</dbReference>
<dbReference type="PROSITE" id="PS50923">
    <property type="entry name" value="SUSHI"/>
    <property type="match status" value="1"/>
</dbReference>
<dbReference type="EnsemblMetazoa" id="G8171.3">
    <property type="protein sequence ID" value="G8171.3:cds"/>
    <property type="gene ID" value="G8171"/>
</dbReference>
<dbReference type="CDD" id="cd00037">
    <property type="entry name" value="CLECT"/>
    <property type="match status" value="1"/>
</dbReference>
<protein>
    <recommendedName>
        <fullName evidence="4">Sushi domain-containing protein</fullName>
    </recommendedName>
</protein>
<dbReference type="InterPro" id="IPR035976">
    <property type="entry name" value="Sushi/SCR/CCP_sf"/>
</dbReference>
<feature type="domain" description="Sushi" evidence="4">
    <location>
        <begin position="95"/>
        <end position="154"/>
    </location>
</feature>
<feature type="disulfide bond" evidence="3">
    <location>
        <begin position="97"/>
        <end position="140"/>
    </location>
</feature>
<reference evidence="5" key="1">
    <citation type="submission" date="2022-08" db="UniProtKB">
        <authorList>
            <consortium name="EnsemblMetazoa"/>
        </authorList>
    </citation>
    <scope>IDENTIFICATION</scope>
    <source>
        <strain evidence="5">05x7-T-G4-1.051#20</strain>
    </source>
</reference>
<evidence type="ECO:0000313" key="5">
    <source>
        <dbReference type="EnsemblMetazoa" id="G8171.3:cds"/>
    </source>
</evidence>
<dbReference type="InterPro" id="IPR000436">
    <property type="entry name" value="Sushi_SCR_CCP_dom"/>
</dbReference>
<dbReference type="SMART" id="SM00034">
    <property type="entry name" value="CLECT"/>
    <property type="match status" value="1"/>
</dbReference>
<keyword evidence="2 3" id="KW-1015">Disulfide bond</keyword>
<dbReference type="SUPFAM" id="SSF57535">
    <property type="entry name" value="Complement control module/SCR domain"/>
    <property type="match status" value="1"/>
</dbReference>
<dbReference type="AlphaFoldDB" id="A0A8W8NN40"/>
<dbReference type="InterPro" id="IPR001304">
    <property type="entry name" value="C-type_lectin-like"/>
</dbReference>
<dbReference type="Gene3D" id="3.10.100.10">
    <property type="entry name" value="Mannose-Binding Protein A, subunit A"/>
    <property type="match status" value="1"/>
</dbReference>
<comment type="caution">
    <text evidence="3">Lacks conserved residue(s) required for the propagation of feature annotation.</text>
</comment>
<evidence type="ECO:0000259" key="4">
    <source>
        <dbReference type="PROSITE" id="PS50923"/>
    </source>
</evidence>
<evidence type="ECO:0000256" key="1">
    <source>
        <dbReference type="ARBA" id="ARBA00022729"/>
    </source>
</evidence>
<organism evidence="5 6">
    <name type="scientific">Magallana gigas</name>
    <name type="common">Pacific oyster</name>
    <name type="synonym">Crassostrea gigas</name>
    <dbReference type="NCBI Taxonomy" id="29159"/>
    <lineage>
        <taxon>Eukaryota</taxon>
        <taxon>Metazoa</taxon>
        <taxon>Spiralia</taxon>
        <taxon>Lophotrochozoa</taxon>
        <taxon>Mollusca</taxon>
        <taxon>Bivalvia</taxon>
        <taxon>Autobranchia</taxon>
        <taxon>Pteriomorphia</taxon>
        <taxon>Ostreida</taxon>
        <taxon>Ostreoidea</taxon>
        <taxon>Ostreidae</taxon>
        <taxon>Magallana</taxon>
    </lineage>
</organism>
<sequence>MITSYDKYSILDCVEDCLRTTRCRSVNYHQGAHFCQTNFENRTNEPDLYTENYGWIYSDIEDWDKGIAGACSVSNCSLNEKCIPKPFGQYTCVLSDCGIPSNEGFSMEDIQEWDAIGIARGIHIRCALGFNQQGSEFFVCRSNGSWRMDLNCTLRTCPVGYKEAASNVTKTCLRFVDTPTLYPNATLDCKEDGGDLIKLNTEPLKNIFLKFIDGYIDKTTNNNIWIQAEEDGEGIWRFHDGSTLPDFLKRDMNETNDRGEIYLRYVIDKQQFWDIYANRLFSYICEYRIY</sequence>
<keyword evidence="6" id="KW-1185">Reference proteome</keyword>
<dbReference type="InterPro" id="IPR003609">
    <property type="entry name" value="Pan_app"/>
</dbReference>
<dbReference type="SUPFAM" id="SSF57414">
    <property type="entry name" value="Hairpin loop containing domain-like"/>
    <property type="match status" value="1"/>
</dbReference>
<keyword evidence="3" id="KW-0768">Sushi</keyword>
<proteinExistence type="predicted"/>
<accession>A0A8W8NN40</accession>
<dbReference type="Proteomes" id="UP000005408">
    <property type="component" value="Unassembled WGS sequence"/>
</dbReference>
<dbReference type="Pfam" id="PF00024">
    <property type="entry name" value="PAN_1"/>
    <property type="match status" value="1"/>
</dbReference>
<evidence type="ECO:0000256" key="3">
    <source>
        <dbReference type="PROSITE-ProRule" id="PRU00302"/>
    </source>
</evidence>
<evidence type="ECO:0000313" key="6">
    <source>
        <dbReference type="Proteomes" id="UP000005408"/>
    </source>
</evidence>
<keyword evidence="1" id="KW-0732">Signal</keyword>
<evidence type="ECO:0000256" key="2">
    <source>
        <dbReference type="ARBA" id="ARBA00023157"/>
    </source>
</evidence>
<dbReference type="SUPFAM" id="SSF56436">
    <property type="entry name" value="C-type lectin-like"/>
    <property type="match status" value="1"/>
</dbReference>